<accession>A0A026WH40</accession>
<dbReference type="Proteomes" id="UP000053097">
    <property type="component" value="Unassembled WGS sequence"/>
</dbReference>
<feature type="compositionally biased region" description="Basic residues" evidence="1">
    <location>
        <begin position="83"/>
        <end position="96"/>
    </location>
</feature>
<name>A0A026WH40_OOCBI</name>
<sequence length="96" mass="10698">CNLYLDIPIIYLEQLYKKDDKAPIVGPSSYKEHGFRMLMIWASGLNPDVSLAKELCDALSAVDKKTIADSVRKQIEQGNNSKAKSKGQRCHKCSIA</sequence>
<keyword evidence="3" id="KW-1185">Reference proteome</keyword>
<evidence type="ECO:0000313" key="2">
    <source>
        <dbReference type="EMBL" id="EZA55268.1"/>
    </source>
</evidence>
<evidence type="ECO:0000313" key="3">
    <source>
        <dbReference type="Proteomes" id="UP000053097"/>
    </source>
</evidence>
<proteinExistence type="predicted"/>
<dbReference type="InterPro" id="IPR011029">
    <property type="entry name" value="DEATH-like_dom_sf"/>
</dbReference>
<gene>
    <name evidence="2" type="ORF">X777_04822</name>
</gene>
<dbReference type="OrthoDB" id="448455at2759"/>
<dbReference type="STRING" id="2015173.A0A026WH40"/>
<protein>
    <recommendedName>
        <fullName evidence="4">Death domain-containing protein</fullName>
    </recommendedName>
</protein>
<dbReference type="AlphaFoldDB" id="A0A026WH40"/>
<evidence type="ECO:0008006" key="4">
    <source>
        <dbReference type="Google" id="ProtNLM"/>
    </source>
</evidence>
<evidence type="ECO:0000256" key="1">
    <source>
        <dbReference type="SAM" id="MobiDB-lite"/>
    </source>
</evidence>
<organism evidence="2 3">
    <name type="scientific">Ooceraea biroi</name>
    <name type="common">Clonal raider ant</name>
    <name type="synonym">Cerapachys biroi</name>
    <dbReference type="NCBI Taxonomy" id="2015173"/>
    <lineage>
        <taxon>Eukaryota</taxon>
        <taxon>Metazoa</taxon>
        <taxon>Ecdysozoa</taxon>
        <taxon>Arthropoda</taxon>
        <taxon>Hexapoda</taxon>
        <taxon>Insecta</taxon>
        <taxon>Pterygota</taxon>
        <taxon>Neoptera</taxon>
        <taxon>Endopterygota</taxon>
        <taxon>Hymenoptera</taxon>
        <taxon>Apocrita</taxon>
        <taxon>Aculeata</taxon>
        <taxon>Formicoidea</taxon>
        <taxon>Formicidae</taxon>
        <taxon>Dorylinae</taxon>
        <taxon>Ooceraea</taxon>
    </lineage>
</organism>
<feature type="non-terminal residue" evidence="2">
    <location>
        <position position="1"/>
    </location>
</feature>
<feature type="non-terminal residue" evidence="2">
    <location>
        <position position="96"/>
    </location>
</feature>
<reference evidence="2 3" key="1">
    <citation type="journal article" date="2014" name="Curr. Biol.">
        <title>The genome of the clonal raider ant Cerapachys biroi.</title>
        <authorList>
            <person name="Oxley P.R."/>
            <person name="Ji L."/>
            <person name="Fetter-Pruneda I."/>
            <person name="McKenzie S.K."/>
            <person name="Li C."/>
            <person name="Hu H."/>
            <person name="Zhang G."/>
            <person name="Kronauer D.J."/>
        </authorList>
    </citation>
    <scope>NUCLEOTIDE SEQUENCE [LARGE SCALE GENOMIC DNA]</scope>
</reference>
<dbReference type="EMBL" id="KK107213">
    <property type="protein sequence ID" value="EZA55268.1"/>
    <property type="molecule type" value="Genomic_DNA"/>
</dbReference>
<dbReference type="Gene3D" id="1.10.533.10">
    <property type="entry name" value="Death Domain, Fas"/>
    <property type="match status" value="1"/>
</dbReference>
<feature type="region of interest" description="Disordered" evidence="1">
    <location>
        <begin position="77"/>
        <end position="96"/>
    </location>
</feature>